<evidence type="ECO:0000256" key="1">
    <source>
        <dbReference type="ARBA" id="ARBA00001968"/>
    </source>
</evidence>
<feature type="domain" description="DDE Tnp4" evidence="3">
    <location>
        <begin position="28"/>
        <end position="73"/>
    </location>
</feature>
<evidence type="ECO:0000259" key="3">
    <source>
        <dbReference type="Pfam" id="PF13359"/>
    </source>
</evidence>
<dbReference type="AlphaFoldDB" id="A0A3B0J0Y1"/>
<accession>A0A3B0J0Y1</accession>
<organism evidence="4">
    <name type="scientific">Wolbachia endosymbiont of Aleurodicus floccissimus</name>
    <dbReference type="NCBI Taxonomy" id="2152762"/>
    <lineage>
        <taxon>Bacteria</taxon>
        <taxon>Pseudomonadati</taxon>
        <taxon>Pseudomonadota</taxon>
        <taxon>Alphaproteobacteria</taxon>
        <taxon>Rickettsiales</taxon>
        <taxon>Anaplasmataceae</taxon>
        <taxon>Wolbachieae</taxon>
        <taxon>Wolbachia</taxon>
    </lineage>
</organism>
<dbReference type="InterPro" id="IPR027806">
    <property type="entry name" value="HARBI1_dom"/>
</dbReference>
<protein>
    <recommendedName>
        <fullName evidence="3">DDE Tnp4 domain-containing protein</fullName>
    </recommendedName>
</protein>
<gene>
    <name evidence="4" type="ORF">WBAF_0874</name>
</gene>
<proteinExistence type="predicted"/>
<dbReference type="Pfam" id="PF13359">
    <property type="entry name" value="DDE_Tnp_4"/>
    <property type="match status" value="1"/>
</dbReference>
<sequence length="81" mass="9379">MEPLLAKKVSIKKDRTMTPERILKILADVTEQPIQRSKDRKKRKLSYSGKKRVNTIKTEIVIKEGRWANSISVKVTQRSNS</sequence>
<keyword evidence="2" id="KW-0479">Metal-binding</keyword>
<dbReference type="GO" id="GO:0046872">
    <property type="term" value="F:metal ion binding"/>
    <property type="evidence" value="ECO:0007669"/>
    <property type="project" value="UniProtKB-KW"/>
</dbReference>
<comment type="cofactor">
    <cofactor evidence="1">
        <name>a divalent metal cation</name>
        <dbReference type="ChEBI" id="CHEBI:60240"/>
    </cofactor>
</comment>
<evidence type="ECO:0000256" key="2">
    <source>
        <dbReference type="ARBA" id="ARBA00022723"/>
    </source>
</evidence>
<reference evidence="4" key="1">
    <citation type="submission" date="2018-04" db="EMBL/GenBank/DDBJ databases">
        <authorList>
            <person name="Go L.Y."/>
            <person name="Mitchell J.A."/>
        </authorList>
    </citation>
    <scope>NUCLEOTIDE SEQUENCE</scope>
    <source>
        <strain evidence="4">WBAF</strain>
    </source>
</reference>
<evidence type="ECO:0000313" key="4">
    <source>
        <dbReference type="EMBL" id="SPP34126.1"/>
    </source>
</evidence>
<name>A0A3B0J0Y1_9RICK</name>
<dbReference type="EMBL" id="OUNF01000224">
    <property type="protein sequence ID" value="SPP34126.1"/>
    <property type="molecule type" value="Genomic_DNA"/>
</dbReference>